<keyword evidence="9" id="KW-1185">Reference proteome</keyword>
<comment type="caution">
    <text evidence="8">The sequence shown here is derived from an EMBL/GenBank/DDBJ whole genome shotgun (WGS) entry which is preliminary data.</text>
</comment>
<dbReference type="InterPro" id="IPR013595">
    <property type="entry name" value="Pept_S33_TAP-like_C"/>
</dbReference>
<accession>A0A3D9T0Q6</accession>
<protein>
    <submittedName>
        <fullName evidence="8">TAP-like protein</fullName>
    </submittedName>
</protein>
<evidence type="ECO:0000256" key="5">
    <source>
        <dbReference type="SAM" id="SignalP"/>
    </source>
</evidence>
<dbReference type="PANTHER" id="PTHR43248">
    <property type="entry name" value="2-SUCCINYL-6-HYDROXY-2,4-CYCLOHEXADIENE-1-CARBOXYLATE SYNTHASE"/>
    <property type="match status" value="1"/>
</dbReference>
<gene>
    <name evidence="8" type="ORF">DFJ69_2869</name>
</gene>
<dbReference type="PANTHER" id="PTHR43248:SF29">
    <property type="entry name" value="TRIPEPTIDYL AMINOPEPTIDASE"/>
    <property type="match status" value="1"/>
</dbReference>
<keyword evidence="2 5" id="KW-0732">Signal</keyword>
<feature type="region of interest" description="Disordered" evidence="4">
    <location>
        <begin position="507"/>
        <end position="555"/>
    </location>
</feature>
<feature type="domain" description="AB hydrolase-1" evidence="6">
    <location>
        <begin position="100"/>
        <end position="256"/>
    </location>
</feature>
<evidence type="ECO:0000256" key="2">
    <source>
        <dbReference type="ARBA" id="ARBA00022729"/>
    </source>
</evidence>
<evidence type="ECO:0000259" key="7">
    <source>
        <dbReference type="Pfam" id="PF08386"/>
    </source>
</evidence>
<feature type="compositionally biased region" description="Polar residues" evidence="4">
    <location>
        <begin position="515"/>
        <end position="529"/>
    </location>
</feature>
<evidence type="ECO:0000313" key="8">
    <source>
        <dbReference type="EMBL" id="REE97401.1"/>
    </source>
</evidence>
<organism evidence="8 9">
    <name type="scientific">Thermomonospora umbrina</name>
    <dbReference type="NCBI Taxonomy" id="111806"/>
    <lineage>
        <taxon>Bacteria</taxon>
        <taxon>Bacillati</taxon>
        <taxon>Actinomycetota</taxon>
        <taxon>Actinomycetes</taxon>
        <taxon>Streptosporangiales</taxon>
        <taxon>Thermomonosporaceae</taxon>
        <taxon>Thermomonospora</taxon>
    </lineage>
</organism>
<dbReference type="Pfam" id="PF00561">
    <property type="entry name" value="Abhydrolase_1"/>
    <property type="match status" value="1"/>
</dbReference>
<name>A0A3D9T0Q6_9ACTN</name>
<dbReference type="EMBL" id="QTTT01000001">
    <property type="protein sequence ID" value="REE97401.1"/>
    <property type="molecule type" value="Genomic_DNA"/>
</dbReference>
<dbReference type="AlphaFoldDB" id="A0A3D9T0Q6"/>
<evidence type="ECO:0000256" key="1">
    <source>
        <dbReference type="ARBA" id="ARBA00010088"/>
    </source>
</evidence>
<feature type="compositionally biased region" description="Basic and acidic residues" evidence="4">
    <location>
        <begin position="531"/>
        <end position="542"/>
    </location>
</feature>
<dbReference type="SUPFAM" id="SSF53474">
    <property type="entry name" value="alpha/beta-Hydrolases"/>
    <property type="match status" value="1"/>
</dbReference>
<dbReference type="InterPro" id="IPR000073">
    <property type="entry name" value="AB_hydrolase_1"/>
</dbReference>
<dbReference type="InterPro" id="IPR051601">
    <property type="entry name" value="Serine_prot/Carboxylest_S33"/>
</dbReference>
<dbReference type="Pfam" id="PF08386">
    <property type="entry name" value="Abhydrolase_4"/>
    <property type="match status" value="1"/>
</dbReference>
<evidence type="ECO:0000313" key="9">
    <source>
        <dbReference type="Proteomes" id="UP000256661"/>
    </source>
</evidence>
<evidence type="ECO:0000256" key="3">
    <source>
        <dbReference type="ARBA" id="ARBA00022801"/>
    </source>
</evidence>
<feature type="signal peptide" evidence="5">
    <location>
        <begin position="1"/>
        <end position="21"/>
    </location>
</feature>
<keyword evidence="3" id="KW-0378">Hydrolase</keyword>
<reference evidence="8 9" key="1">
    <citation type="submission" date="2018-08" db="EMBL/GenBank/DDBJ databases">
        <title>Sequencing the genomes of 1000 actinobacteria strains.</title>
        <authorList>
            <person name="Klenk H.-P."/>
        </authorList>
    </citation>
    <scope>NUCLEOTIDE SEQUENCE [LARGE SCALE GENOMIC DNA]</scope>
    <source>
        <strain evidence="8 9">DSM 43927</strain>
    </source>
</reference>
<feature type="domain" description="Peptidase S33 tripeptidyl aminopeptidase-like C-terminal" evidence="7">
    <location>
        <begin position="418"/>
        <end position="504"/>
    </location>
</feature>
<proteinExistence type="inferred from homology"/>
<dbReference type="Proteomes" id="UP000256661">
    <property type="component" value="Unassembled WGS sequence"/>
</dbReference>
<feature type="chain" id="PRO_5017569376" evidence="5">
    <location>
        <begin position="22"/>
        <end position="555"/>
    </location>
</feature>
<comment type="similarity">
    <text evidence="1">Belongs to the peptidase S33 family.</text>
</comment>
<dbReference type="Gene3D" id="3.40.50.1820">
    <property type="entry name" value="alpha/beta hydrolase"/>
    <property type="match status" value="1"/>
</dbReference>
<sequence length="555" mass="59949">MALVASAGTTTLLTGAAPAAASAPATAVAWHACPQYSEAALERMVPPELRTEFKALWARTECGKVSVPLDHRKPSGRHITVAVTRLKARDQARRAGSLALNPGGPGGSGYLMPVLYVLQRDNGNGEKLNERYDLIGFDPRGVGYSSKVDCRDPGRQPPLRAPITEAAARAAYDWQVKANRACGEQDPAFLGQLTTANVARDLDRVRGALGERKLSYLGISWGTWLGAQYRDLFPGRVQRMWLDSTALPDFRLDAFQAGRATATAQNFGREADWIAARNGTYDFGTTRQQVQAAMARLKEELTARPKTFTDLPEETFDGFLVSQIAGVPSLMWPEAAALLKELRDARSGEPAPPLIKKIFSRADGGGGEPPADLPEDFNGTMNQAVFCNEDTGPRDFDSFWAAFQKDRKRHPVTGDLSMPLNGCAGWPLPVQPVRLHHGNAPLVMSAHRHEVPSPYPWTRDMQDAVGGKVLTVNDDIHGSTAGMASDCAPKIATYFATGRLDGTECEGVPVPTSPDPSTRTLAAPGSTTADLARHLTKPRDVLPVDPSPLGWLDRG</sequence>
<dbReference type="GO" id="GO:0016787">
    <property type="term" value="F:hydrolase activity"/>
    <property type="evidence" value="ECO:0007669"/>
    <property type="project" value="UniProtKB-KW"/>
</dbReference>
<evidence type="ECO:0000259" key="6">
    <source>
        <dbReference type="Pfam" id="PF00561"/>
    </source>
</evidence>
<dbReference type="InterPro" id="IPR029058">
    <property type="entry name" value="AB_hydrolase_fold"/>
</dbReference>
<evidence type="ECO:0000256" key="4">
    <source>
        <dbReference type="SAM" id="MobiDB-lite"/>
    </source>
</evidence>